<sequence length="92" mass="10634">MAGVYDCGGVSVSPALVSSFLSLTFHVPSANQIVPRFYMILVEWPFRNKRNTWVKSPIRWVFVLLSFPLSFWRRQIEINPKPFSLSLDLSPF</sequence>
<gene>
    <name evidence="1" type="ORF">L2E82_05305</name>
</gene>
<reference evidence="2" key="1">
    <citation type="journal article" date="2022" name="Mol. Ecol. Resour.">
        <title>The genomes of chicory, endive, great burdock and yacon provide insights into Asteraceae palaeo-polyploidization history and plant inulin production.</title>
        <authorList>
            <person name="Fan W."/>
            <person name="Wang S."/>
            <person name="Wang H."/>
            <person name="Wang A."/>
            <person name="Jiang F."/>
            <person name="Liu H."/>
            <person name="Zhao H."/>
            <person name="Xu D."/>
            <person name="Zhang Y."/>
        </authorList>
    </citation>
    <scope>NUCLEOTIDE SEQUENCE [LARGE SCALE GENOMIC DNA]</scope>
    <source>
        <strain evidence="2">cv. Punajuju</strain>
    </source>
</reference>
<dbReference type="Proteomes" id="UP001055811">
    <property type="component" value="Linkage Group LG01"/>
</dbReference>
<keyword evidence="2" id="KW-1185">Reference proteome</keyword>
<evidence type="ECO:0000313" key="1">
    <source>
        <dbReference type="EMBL" id="KAI3791519.1"/>
    </source>
</evidence>
<accession>A0ACB9H6Y2</accession>
<evidence type="ECO:0000313" key="2">
    <source>
        <dbReference type="Proteomes" id="UP001055811"/>
    </source>
</evidence>
<organism evidence="1 2">
    <name type="scientific">Cichorium intybus</name>
    <name type="common">Chicory</name>
    <dbReference type="NCBI Taxonomy" id="13427"/>
    <lineage>
        <taxon>Eukaryota</taxon>
        <taxon>Viridiplantae</taxon>
        <taxon>Streptophyta</taxon>
        <taxon>Embryophyta</taxon>
        <taxon>Tracheophyta</taxon>
        <taxon>Spermatophyta</taxon>
        <taxon>Magnoliopsida</taxon>
        <taxon>eudicotyledons</taxon>
        <taxon>Gunneridae</taxon>
        <taxon>Pentapetalae</taxon>
        <taxon>asterids</taxon>
        <taxon>campanulids</taxon>
        <taxon>Asterales</taxon>
        <taxon>Asteraceae</taxon>
        <taxon>Cichorioideae</taxon>
        <taxon>Cichorieae</taxon>
        <taxon>Cichoriinae</taxon>
        <taxon>Cichorium</taxon>
    </lineage>
</organism>
<dbReference type="EMBL" id="CM042009">
    <property type="protein sequence ID" value="KAI3791519.1"/>
    <property type="molecule type" value="Genomic_DNA"/>
</dbReference>
<comment type="caution">
    <text evidence="1">The sequence shown here is derived from an EMBL/GenBank/DDBJ whole genome shotgun (WGS) entry which is preliminary data.</text>
</comment>
<proteinExistence type="predicted"/>
<reference evidence="1 2" key="2">
    <citation type="journal article" date="2022" name="Mol. Ecol. Resour.">
        <title>The genomes of chicory, endive, great burdock and yacon provide insights into Asteraceae paleo-polyploidization history and plant inulin production.</title>
        <authorList>
            <person name="Fan W."/>
            <person name="Wang S."/>
            <person name="Wang H."/>
            <person name="Wang A."/>
            <person name="Jiang F."/>
            <person name="Liu H."/>
            <person name="Zhao H."/>
            <person name="Xu D."/>
            <person name="Zhang Y."/>
        </authorList>
    </citation>
    <scope>NUCLEOTIDE SEQUENCE [LARGE SCALE GENOMIC DNA]</scope>
    <source>
        <strain evidence="2">cv. Punajuju</strain>
        <tissue evidence="1">Leaves</tissue>
    </source>
</reference>
<protein>
    <submittedName>
        <fullName evidence="1">Uncharacterized protein</fullName>
    </submittedName>
</protein>
<name>A0ACB9H6Y2_CICIN</name>